<proteinExistence type="predicted"/>
<evidence type="ECO:0000313" key="2">
    <source>
        <dbReference type="EMBL" id="GGB90034.1"/>
    </source>
</evidence>
<gene>
    <name evidence="2" type="ORF">GCM10011363_03290</name>
</gene>
<organism evidence="2 3">
    <name type="scientific">Marivita lacus</name>
    <dbReference type="NCBI Taxonomy" id="1323742"/>
    <lineage>
        <taxon>Bacteria</taxon>
        <taxon>Pseudomonadati</taxon>
        <taxon>Pseudomonadota</taxon>
        <taxon>Alphaproteobacteria</taxon>
        <taxon>Rhodobacterales</taxon>
        <taxon>Roseobacteraceae</taxon>
        <taxon>Marivita</taxon>
    </lineage>
</organism>
<name>A0ABQ1K9Q9_9RHOB</name>
<dbReference type="InterPro" id="IPR018711">
    <property type="entry name" value="NAGPA"/>
</dbReference>
<dbReference type="EMBL" id="BMFC01000001">
    <property type="protein sequence ID" value="GGB90034.1"/>
    <property type="molecule type" value="Genomic_DNA"/>
</dbReference>
<keyword evidence="3" id="KW-1185">Reference proteome</keyword>
<accession>A0ABQ1K9Q9</accession>
<protein>
    <recommendedName>
        <fullName evidence="1">Phosphodiester glycosidase domain-containing protein</fullName>
    </recommendedName>
</protein>
<feature type="domain" description="Phosphodiester glycosidase" evidence="1">
    <location>
        <begin position="82"/>
        <end position="226"/>
    </location>
</feature>
<evidence type="ECO:0000259" key="1">
    <source>
        <dbReference type="Pfam" id="PF09992"/>
    </source>
</evidence>
<dbReference type="Proteomes" id="UP000645462">
    <property type="component" value="Unassembled WGS sequence"/>
</dbReference>
<comment type="caution">
    <text evidence="2">The sequence shown here is derived from an EMBL/GenBank/DDBJ whole genome shotgun (WGS) entry which is preliminary data.</text>
</comment>
<reference evidence="3" key="1">
    <citation type="journal article" date="2019" name="Int. J. Syst. Evol. Microbiol.">
        <title>The Global Catalogue of Microorganisms (GCM) 10K type strain sequencing project: providing services to taxonomists for standard genome sequencing and annotation.</title>
        <authorList>
            <consortium name="The Broad Institute Genomics Platform"/>
            <consortium name="The Broad Institute Genome Sequencing Center for Infectious Disease"/>
            <person name="Wu L."/>
            <person name="Ma J."/>
        </authorList>
    </citation>
    <scope>NUCLEOTIDE SEQUENCE [LARGE SCALE GENOMIC DNA]</scope>
    <source>
        <strain evidence="3">CGMCC 1.12478</strain>
    </source>
</reference>
<dbReference type="Pfam" id="PF09992">
    <property type="entry name" value="NAGPA"/>
    <property type="match status" value="1"/>
</dbReference>
<evidence type="ECO:0000313" key="3">
    <source>
        <dbReference type="Proteomes" id="UP000645462"/>
    </source>
</evidence>
<sequence length="254" mass="27676">MCAVISKTRTALTALGLVISGTAAQSEVTCTERSFDGLAYTACEVDPRTDVLRLFLDAPSGEKFGQFSSIDNTLQDENKVLAFAMNAGMYHDDRAPVGLYIEDGQEIMRVIPNAGPGNFGLLPNGVFCIRENRADVIETLTYAATPPECRHATQSGPMLVIDGDLHPRFLADSTSRYVRNGVGTSEDGSRVVFVISDQAVTFHEFGRIFRDDLGLPQALFFDGSVSRLHVPQLGRSDFGRWMGPIVGVVEPLDR</sequence>